<reference evidence="2 3" key="1">
    <citation type="submission" date="2024-10" db="EMBL/GenBank/DDBJ databases">
        <title>The Natural Products Discovery Center: Release of the First 8490 Sequenced Strains for Exploring Actinobacteria Biosynthetic Diversity.</title>
        <authorList>
            <person name="Kalkreuter E."/>
            <person name="Kautsar S.A."/>
            <person name="Yang D."/>
            <person name="Bader C.D."/>
            <person name="Teijaro C.N."/>
            <person name="Fluegel L."/>
            <person name="Davis C.M."/>
            <person name="Simpson J.R."/>
            <person name="Lauterbach L."/>
            <person name="Steele A.D."/>
            <person name="Gui C."/>
            <person name="Meng S."/>
            <person name="Li G."/>
            <person name="Viehrig K."/>
            <person name="Ye F."/>
            <person name="Su P."/>
            <person name="Kiefer A.F."/>
            <person name="Nichols A."/>
            <person name="Cepeda A.J."/>
            <person name="Yan W."/>
            <person name="Fan B."/>
            <person name="Jiang Y."/>
            <person name="Adhikari A."/>
            <person name="Zheng C.-J."/>
            <person name="Schuster L."/>
            <person name="Cowan T.M."/>
            <person name="Smanski M.J."/>
            <person name="Chevrette M.G."/>
            <person name="De Carvalho L.P.S."/>
            <person name="Shen B."/>
        </authorList>
    </citation>
    <scope>NUCLEOTIDE SEQUENCE [LARGE SCALE GENOMIC DNA]</scope>
    <source>
        <strain evidence="2 3">NPDC002173</strain>
    </source>
</reference>
<accession>A0ABW6SXQ7</accession>
<organism evidence="2 3">
    <name type="scientific">Microtetraspora malaysiensis</name>
    <dbReference type="NCBI Taxonomy" id="161358"/>
    <lineage>
        <taxon>Bacteria</taxon>
        <taxon>Bacillati</taxon>
        <taxon>Actinomycetota</taxon>
        <taxon>Actinomycetes</taxon>
        <taxon>Streptosporangiales</taxon>
        <taxon>Streptosporangiaceae</taxon>
        <taxon>Microtetraspora</taxon>
    </lineage>
</organism>
<evidence type="ECO:0000256" key="1">
    <source>
        <dbReference type="SAM" id="Phobius"/>
    </source>
</evidence>
<keyword evidence="1" id="KW-1133">Transmembrane helix</keyword>
<keyword evidence="1" id="KW-0812">Transmembrane</keyword>
<gene>
    <name evidence="2" type="ORF">ACFYXI_29470</name>
</gene>
<feature type="transmembrane region" description="Helical" evidence="1">
    <location>
        <begin position="48"/>
        <end position="69"/>
    </location>
</feature>
<evidence type="ECO:0008006" key="4">
    <source>
        <dbReference type="Google" id="ProtNLM"/>
    </source>
</evidence>
<evidence type="ECO:0000313" key="2">
    <source>
        <dbReference type="EMBL" id="MFF3669726.1"/>
    </source>
</evidence>
<sequence length="334" mass="35948">MNEFQVIDSVMPDVPPPSADQLAAARKRVLATTQAPPVSPVRAGRRSWTGTALIAAAVMLVVGAVVALVPRPAVEPVAVTPMQKLEAAAARLAATPEAKGRYWRRDTEHVVRTKSVRPYQVEERAMEVLAFGPNRKVYGWREPISAKPYTDEGLKAWRRDGSPQLCPARGCDKNIPAYPSADLGLGLKLADGLKLTLTELRSLPKEPAALRARLLDSYDPQVAVEREPWLEGAASRLINSPATPGTRAAAYLLLANAPGIKVVDDIPGTFGLDGLALQFTGGQIVIDRRTGQLLGKQGLTPEGVAWSAEIVRKVGWSDVRPVPPAKCVRCTARL</sequence>
<dbReference type="Proteomes" id="UP001602013">
    <property type="component" value="Unassembled WGS sequence"/>
</dbReference>
<dbReference type="RefSeq" id="WP_387416005.1">
    <property type="nucleotide sequence ID" value="NZ_JBIASD010000024.1"/>
</dbReference>
<dbReference type="EMBL" id="JBIASD010000024">
    <property type="protein sequence ID" value="MFF3669726.1"/>
    <property type="molecule type" value="Genomic_DNA"/>
</dbReference>
<keyword evidence="1" id="KW-0472">Membrane</keyword>
<proteinExistence type="predicted"/>
<keyword evidence="3" id="KW-1185">Reference proteome</keyword>
<comment type="caution">
    <text evidence="2">The sequence shown here is derived from an EMBL/GenBank/DDBJ whole genome shotgun (WGS) entry which is preliminary data.</text>
</comment>
<protein>
    <recommendedName>
        <fullName evidence="4">CU044_5270 family protein</fullName>
    </recommendedName>
</protein>
<evidence type="ECO:0000313" key="3">
    <source>
        <dbReference type="Proteomes" id="UP001602013"/>
    </source>
</evidence>
<name>A0ABW6SXQ7_9ACTN</name>